<dbReference type="Proteomes" id="UP000003374">
    <property type="component" value="Unassembled WGS sequence"/>
</dbReference>
<reference evidence="1 2" key="1">
    <citation type="submission" date="2006-02" db="EMBL/GenBank/DDBJ databases">
        <authorList>
            <person name="Waterbury J."/>
            <person name="Ferriera S."/>
            <person name="Johnson J."/>
            <person name="Kravitz S."/>
            <person name="Halpern A."/>
            <person name="Remington K."/>
            <person name="Beeson K."/>
            <person name="Tran B."/>
            <person name="Rogers Y.-H."/>
            <person name="Friedman R."/>
            <person name="Venter J.C."/>
        </authorList>
    </citation>
    <scope>NUCLEOTIDE SEQUENCE [LARGE SCALE GENOMIC DNA]</scope>
    <source>
        <strain evidence="1 2">Nb-231</strain>
    </source>
</reference>
<comment type="caution">
    <text evidence="1">The sequence shown here is derived from an EMBL/GenBank/DDBJ whole genome shotgun (WGS) entry which is preliminary data.</text>
</comment>
<sequence>MEFIEFLEDRSGAPPRGESCESIFQRIQHSNAEHAAVA</sequence>
<name>A4BSC9_9GAMM</name>
<evidence type="ECO:0000313" key="2">
    <source>
        <dbReference type="Proteomes" id="UP000003374"/>
    </source>
</evidence>
<proteinExistence type="predicted"/>
<dbReference type="HOGENOM" id="CLU_3330673_0_0_6"/>
<gene>
    <name evidence="1" type="ORF">NB231_13381</name>
</gene>
<accession>A4BSC9</accession>
<dbReference type="EMBL" id="AAOF01000009">
    <property type="protein sequence ID" value="EAR21389.1"/>
    <property type="molecule type" value="Genomic_DNA"/>
</dbReference>
<dbReference type="AlphaFoldDB" id="A4BSC9"/>
<protein>
    <submittedName>
        <fullName evidence="1">Uncharacterized protein</fullName>
    </submittedName>
</protein>
<keyword evidence="2" id="KW-1185">Reference proteome</keyword>
<evidence type="ECO:0000313" key="1">
    <source>
        <dbReference type="EMBL" id="EAR21389.1"/>
    </source>
</evidence>
<organism evidence="1 2">
    <name type="scientific">Nitrococcus mobilis Nb-231</name>
    <dbReference type="NCBI Taxonomy" id="314278"/>
    <lineage>
        <taxon>Bacteria</taxon>
        <taxon>Pseudomonadati</taxon>
        <taxon>Pseudomonadota</taxon>
        <taxon>Gammaproteobacteria</taxon>
        <taxon>Chromatiales</taxon>
        <taxon>Ectothiorhodospiraceae</taxon>
        <taxon>Nitrococcus</taxon>
    </lineage>
</organism>